<dbReference type="GO" id="GO:0009986">
    <property type="term" value="C:cell surface"/>
    <property type="evidence" value="ECO:0007669"/>
    <property type="project" value="TreeGrafter"/>
</dbReference>
<evidence type="ECO:0000256" key="8">
    <source>
        <dbReference type="ARBA" id="ARBA00023157"/>
    </source>
</evidence>
<feature type="repeat" description="TNFR-Cys" evidence="11">
    <location>
        <begin position="126"/>
        <end position="166"/>
    </location>
</feature>
<keyword evidence="4" id="KW-0732">Signal</keyword>
<feature type="repeat" description="TNFR-Cys" evidence="11">
    <location>
        <begin position="83"/>
        <end position="125"/>
    </location>
</feature>
<dbReference type="PRINTS" id="PR01956">
    <property type="entry name" value="TNFACTORR10"/>
</dbReference>
<evidence type="ECO:0000259" key="13">
    <source>
        <dbReference type="PROSITE" id="PS50017"/>
    </source>
</evidence>
<dbReference type="GO" id="GO:0045569">
    <property type="term" value="F:TRAIL binding"/>
    <property type="evidence" value="ECO:0007669"/>
    <property type="project" value="InterPro"/>
</dbReference>
<dbReference type="AlphaFoldDB" id="A0A8C9A097"/>
<dbReference type="PROSITE" id="PS50017">
    <property type="entry name" value="DEATH_DOMAIN"/>
    <property type="match status" value="1"/>
</dbReference>
<dbReference type="PROSITE" id="PS50050">
    <property type="entry name" value="TNFR_NGFR_2"/>
    <property type="match status" value="2"/>
</dbReference>
<keyword evidence="2" id="KW-0812">Transmembrane</keyword>
<dbReference type="Pfam" id="PF00531">
    <property type="entry name" value="Death"/>
    <property type="match status" value="1"/>
</dbReference>
<dbReference type="GO" id="GO:0043065">
    <property type="term" value="P:positive regulation of apoptotic process"/>
    <property type="evidence" value="ECO:0007669"/>
    <property type="project" value="TreeGrafter"/>
</dbReference>
<dbReference type="SMART" id="SM00208">
    <property type="entry name" value="TNFR"/>
    <property type="match status" value="2"/>
</dbReference>
<dbReference type="SMART" id="SM00005">
    <property type="entry name" value="DEATH"/>
    <property type="match status" value="1"/>
</dbReference>
<dbReference type="GO" id="GO:0036462">
    <property type="term" value="P:TRAIL-activated apoptotic signaling pathway"/>
    <property type="evidence" value="ECO:0007669"/>
    <property type="project" value="UniProtKB-ARBA"/>
</dbReference>
<dbReference type="InterPro" id="IPR001368">
    <property type="entry name" value="TNFR/NGFR_Cys_rich_reg"/>
</dbReference>
<evidence type="ECO:0000256" key="3">
    <source>
        <dbReference type="ARBA" id="ARBA00022703"/>
    </source>
</evidence>
<feature type="domain" description="TNFR-Cys" evidence="14">
    <location>
        <begin position="126"/>
        <end position="166"/>
    </location>
</feature>
<dbReference type="InterPro" id="IPR020465">
    <property type="entry name" value="TNFR_10"/>
</dbReference>
<dbReference type="FunFam" id="1.10.533.10:FF:000043">
    <property type="entry name" value="Tumor necrosis factor receptor superfamily member 10A"/>
    <property type="match status" value="1"/>
</dbReference>
<evidence type="ECO:0000313" key="15">
    <source>
        <dbReference type="Ensembl" id="ENSPSMP00000024728.1"/>
    </source>
</evidence>
<evidence type="ECO:0000256" key="2">
    <source>
        <dbReference type="ARBA" id="ARBA00022692"/>
    </source>
</evidence>
<keyword evidence="6" id="KW-1133">Transmembrane helix</keyword>
<dbReference type="SUPFAM" id="SSF57586">
    <property type="entry name" value="TNF receptor-like"/>
    <property type="match status" value="3"/>
</dbReference>
<organism evidence="15 16">
    <name type="scientific">Prolemur simus</name>
    <name type="common">Greater bamboo lemur</name>
    <name type="synonym">Hapalemur simus</name>
    <dbReference type="NCBI Taxonomy" id="1328070"/>
    <lineage>
        <taxon>Eukaryota</taxon>
        <taxon>Metazoa</taxon>
        <taxon>Chordata</taxon>
        <taxon>Craniata</taxon>
        <taxon>Vertebrata</taxon>
        <taxon>Euteleostomi</taxon>
        <taxon>Mammalia</taxon>
        <taxon>Eutheria</taxon>
        <taxon>Euarchontoglires</taxon>
        <taxon>Primates</taxon>
        <taxon>Strepsirrhini</taxon>
        <taxon>Lemuriformes</taxon>
        <taxon>Lemuridae</taxon>
        <taxon>Prolemur</taxon>
    </lineage>
</organism>
<dbReference type="Pfam" id="PF00020">
    <property type="entry name" value="TNFR_c6"/>
    <property type="match status" value="2"/>
</dbReference>
<evidence type="ECO:0000313" key="16">
    <source>
        <dbReference type="Proteomes" id="UP000694414"/>
    </source>
</evidence>
<reference evidence="15" key="1">
    <citation type="submission" date="2025-08" db="UniProtKB">
        <authorList>
            <consortium name="Ensembl"/>
        </authorList>
    </citation>
    <scope>IDENTIFICATION</scope>
</reference>
<keyword evidence="16" id="KW-1185">Reference proteome</keyword>
<feature type="region of interest" description="Disordered" evidence="12">
    <location>
        <begin position="172"/>
        <end position="204"/>
    </location>
</feature>
<dbReference type="PANTHER" id="PTHR46330">
    <property type="entry name" value="TUMOR NECROSIS FACTOR RECEPTOR SUPERFAMILY MEMBER 10B"/>
    <property type="match status" value="1"/>
</dbReference>
<keyword evidence="5" id="KW-0677">Repeat</keyword>
<reference evidence="15" key="2">
    <citation type="submission" date="2025-09" db="UniProtKB">
        <authorList>
            <consortium name="Ensembl"/>
        </authorList>
    </citation>
    <scope>IDENTIFICATION</scope>
</reference>
<dbReference type="GO" id="GO:0005035">
    <property type="term" value="F:death receptor activity"/>
    <property type="evidence" value="ECO:0007669"/>
    <property type="project" value="UniProtKB-ARBA"/>
</dbReference>
<name>A0A8C9A097_PROSS</name>
<dbReference type="CDD" id="cd08315">
    <property type="entry name" value="Death_TRAILR_DR4_DR5"/>
    <property type="match status" value="1"/>
</dbReference>
<keyword evidence="9" id="KW-0675">Receptor</keyword>
<dbReference type="FunFam" id="2.10.50.10:FF:000016">
    <property type="entry name" value="Tumor necrosis factor receptor superfamily member 10B"/>
    <property type="match status" value="1"/>
</dbReference>
<evidence type="ECO:0000256" key="7">
    <source>
        <dbReference type="ARBA" id="ARBA00023136"/>
    </source>
</evidence>
<dbReference type="PANTHER" id="PTHR46330:SF1">
    <property type="entry name" value="TUMOR NECROSIS FACTOR RECEPTOR SUPERFAMILY MEMBER 10B"/>
    <property type="match status" value="1"/>
</dbReference>
<evidence type="ECO:0008006" key="17">
    <source>
        <dbReference type="Google" id="ProtNLM"/>
    </source>
</evidence>
<feature type="compositionally biased region" description="Polar residues" evidence="12">
    <location>
        <begin position="45"/>
        <end position="61"/>
    </location>
</feature>
<keyword evidence="8 11" id="KW-1015">Disulfide bond</keyword>
<evidence type="ECO:0000256" key="10">
    <source>
        <dbReference type="ARBA" id="ARBA00023180"/>
    </source>
</evidence>
<evidence type="ECO:0000256" key="9">
    <source>
        <dbReference type="ARBA" id="ARBA00023170"/>
    </source>
</evidence>
<dbReference type="InterPro" id="IPR034029">
    <property type="entry name" value="TNFRSF10A/B_death"/>
</dbReference>
<evidence type="ECO:0000256" key="5">
    <source>
        <dbReference type="ARBA" id="ARBA00022737"/>
    </source>
</evidence>
<feature type="compositionally biased region" description="Low complexity" evidence="12">
    <location>
        <begin position="177"/>
        <end position="188"/>
    </location>
</feature>
<dbReference type="Gene3D" id="1.10.533.10">
    <property type="entry name" value="Death Domain, Fas"/>
    <property type="match status" value="1"/>
</dbReference>
<dbReference type="GO" id="GO:0071260">
    <property type="term" value="P:cellular response to mechanical stimulus"/>
    <property type="evidence" value="ECO:0007669"/>
    <property type="project" value="UniProtKB-ARBA"/>
</dbReference>
<accession>A0A8C9A097</accession>
<dbReference type="FunFam" id="2.10.50.10:FF:000004">
    <property type="entry name" value="Tumor necrosis factor receptor superfamily member 6"/>
    <property type="match status" value="1"/>
</dbReference>
<evidence type="ECO:0000256" key="11">
    <source>
        <dbReference type="PROSITE-ProRule" id="PRU00206"/>
    </source>
</evidence>
<feature type="disulfide bond" evidence="11">
    <location>
        <begin position="148"/>
        <end position="166"/>
    </location>
</feature>
<comment type="caution">
    <text evidence="11">Lacks conserved residue(s) required for the propagation of feature annotation.</text>
</comment>
<protein>
    <recommendedName>
        <fullName evidence="17">Tumor necrosis factor receptor superfamily member 10B</fullName>
    </recommendedName>
</protein>
<dbReference type="InterPro" id="IPR052491">
    <property type="entry name" value="TNFRSF10"/>
</dbReference>
<sequence>MEVLLSLGTWGEGNVRWILGGVRVWNPLMSIPALTPQVSADSVTKNQDRAPQQMTALQQQRHSPKEGLCPPGTHILEGRDCRSCSYGVDYTTHWNALSSCLPCTVCNSGTEYPRSNCTTTRNRECQCKPGTFRGEDSPEFCQKCRTRCPDGMVEDRPCTPWSDLVCVHKGSGTKASGEAPAPGEPATTRPGIPPLPSRPQAVGSSQCRFPESALCLPKVFSWCWSSPRGPGAEDNVKNEMLNNRDLRPTPVSEKKMEMESQEPADLRGVTILSPREAEDLGPTEAEGSQRRRLLVPANGADPIDTLRLFFNYFPDIVPYESWNPLMRLMGLTDNDIHVARACASSPKDALYEMLVKWVSRMGREASVHTLLEALDAMGERCTKETIENHLVGSGKFIYLDDGAGSAVS</sequence>
<feature type="region of interest" description="Disordered" evidence="12">
    <location>
        <begin position="45"/>
        <end position="65"/>
    </location>
</feature>
<evidence type="ECO:0000256" key="6">
    <source>
        <dbReference type="ARBA" id="ARBA00022989"/>
    </source>
</evidence>
<dbReference type="GeneTree" id="ENSGT00940000162957"/>
<proteinExistence type="predicted"/>
<evidence type="ECO:0000259" key="14">
    <source>
        <dbReference type="PROSITE" id="PS50050"/>
    </source>
</evidence>
<dbReference type="InterPro" id="IPR011029">
    <property type="entry name" value="DEATH-like_dom_sf"/>
</dbReference>
<evidence type="ECO:0000256" key="1">
    <source>
        <dbReference type="ARBA" id="ARBA00004479"/>
    </source>
</evidence>
<dbReference type="CDD" id="cd10580">
    <property type="entry name" value="TNFRSF10"/>
    <property type="match status" value="1"/>
</dbReference>
<evidence type="ECO:0000256" key="4">
    <source>
        <dbReference type="ARBA" id="ARBA00022729"/>
    </source>
</evidence>
<dbReference type="Ensembl" id="ENSPSMT00000028678.1">
    <property type="protein sequence ID" value="ENSPSMP00000024728.1"/>
    <property type="gene ID" value="ENSPSMG00000017422.1"/>
</dbReference>
<evidence type="ECO:0000256" key="12">
    <source>
        <dbReference type="SAM" id="MobiDB-lite"/>
    </source>
</evidence>
<dbReference type="InterPro" id="IPR000488">
    <property type="entry name" value="Death_dom"/>
</dbReference>
<feature type="domain" description="Death" evidence="13">
    <location>
        <begin position="320"/>
        <end position="390"/>
    </location>
</feature>
<comment type="subcellular location">
    <subcellularLocation>
        <location evidence="1">Membrane</location>
        <topology evidence="1">Single-pass type I membrane protein</topology>
    </subcellularLocation>
</comment>
<dbReference type="Proteomes" id="UP000694414">
    <property type="component" value="Unplaced"/>
</dbReference>
<feature type="domain" description="TNFR-Cys" evidence="14">
    <location>
        <begin position="83"/>
        <end position="125"/>
    </location>
</feature>
<keyword evidence="7" id="KW-0472">Membrane</keyword>
<keyword evidence="3" id="KW-0053">Apoptosis</keyword>
<dbReference type="InterPro" id="IPR034024">
    <property type="entry name" value="TNFRSF10_N"/>
</dbReference>
<dbReference type="Gene3D" id="2.10.50.10">
    <property type="entry name" value="Tumor Necrosis Factor Receptor, subunit A, domain 2"/>
    <property type="match status" value="3"/>
</dbReference>
<dbReference type="SUPFAM" id="SSF47986">
    <property type="entry name" value="DEATH domain"/>
    <property type="match status" value="1"/>
</dbReference>
<dbReference type="GO" id="GO:0005886">
    <property type="term" value="C:plasma membrane"/>
    <property type="evidence" value="ECO:0007669"/>
    <property type="project" value="UniProtKB-ARBA"/>
</dbReference>
<keyword evidence="10" id="KW-0325">Glycoprotein</keyword>